<dbReference type="Proteomes" id="UP000250043">
    <property type="component" value="Unassembled WGS sequence"/>
</dbReference>
<dbReference type="AlphaFoldDB" id="A0A8E2B001"/>
<proteinExistence type="predicted"/>
<protein>
    <recommendedName>
        <fullName evidence="3">F-box domain-containing protein</fullName>
    </recommendedName>
</protein>
<evidence type="ECO:0008006" key="3">
    <source>
        <dbReference type="Google" id="ProtNLM"/>
    </source>
</evidence>
<dbReference type="OrthoDB" id="2744015at2759"/>
<dbReference type="EMBL" id="KV722386">
    <property type="protein sequence ID" value="OCH91379.1"/>
    <property type="molecule type" value="Genomic_DNA"/>
</dbReference>
<sequence length="251" mass="28556">MRVSAQSECAMSVEEADTDCRTTPPSRVELNLDIILFIMNLLPRPQLLRMMSTSRILREGGIRILLRSHISLNNNTVLPFCEFMLADIPLRPSLLRQLTMKSRGPCTYETFIIADYLGMVLQHSHNLEVLCLFQSEVLFTTCHALVKAVLPLENLQVLDLHDVQWMALNVVANIRSSPRAVYLDFGQYMFLAHRRLRSSSIGGGHTQIFRLKTSRCTPHTQPQHSTVHSVIINEDRKWVSPSENSDMSSLI</sequence>
<organism evidence="1 2">
    <name type="scientific">Obba rivulosa</name>
    <dbReference type="NCBI Taxonomy" id="1052685"/>
    <lineage>
        <taxon>Eukaryota</taxon>
        <taxon>Fungi</taxon>
        <taxon>Dikarya</taxon>
        <taxon>Basidiomycota</taxon>
        <taxon>Agaricomycotina</taxon>
        <taxon>Agaricomycetes</taxon>
        <taxon>Polyporales</taxon>
        <taxon>Gelatoporiaceae</taxon>
        <taxon>Obba</taxon>
    </lineage>
</organism>
<keyword evidence="2" id="KW-1185">Reference proteome</keyword>
<name>A0A8E2B001_9APHY</name>
<accession>A0A8E2B001</accession>
<reference evidence="1 2" key="1">
    <citation type="submission" date="2016-07" db="EMBL/GenBank/DDBJ databases">
        <title>Draft genome of the white-rot fungus Obba rivulosa 3A-2.</title>
        <authorList>
            <consortium name="DOE Joint Genome Institute"/>
            <person name="Miettinen O."/>
            <person name="Riley R."/>
            <person name="Acob R."/>
            <person name="Barry K."/>
            <person name="Cullen D."/>
            <person name="De Vries R."/>
            <person name="Hainaut M."/>
            <person name="Hatakka A."/>
            <person name="Henrissat B."/>
            <person name="Hilden K."/>
            <person name="Kuo R."/>
            <person name="Labutti K."/>
            <person name="Lipzen A."/>
            <person name="Makela M.R."/>
            <person name="Sandor L."/>
            <person name="Spatafora J.W."/>
            <person name="Grigoriev I.V."/>
            <person name="Hibbett D.S."/>
        </authorList>
    </citation>
    <scope>NUCLEOTIDE SEQUENCE [LARGE SCALE GENOMIC DNA]</scope>
    <source>
        <strain evidence="1 2">3A-2</strain>
    </source>
</reference>
<evidence type="ECO:0000313" key="2">
    <source>
        <dbReference type="Proteomes" id="UP000250043"/>
    </source>
</evidence>
<gene>
    <name evidence="1" type="ORF">OBBRIDRAFT_527139</name>
</gene>
<evidence type="ECO:0000313" key="1">
    <source>
        <dbReference type="EMBL" id="OCH91379.1"/>
    </source>
</evidence>